<dbReference type="EMBL" id="KZ502486">
    <property type="protein sequence ID" value="PKU77718.1"/>
    <property type="molecule type" value="Genomic_DNA"/>
</dbReference>
<feature type="signal peptide" evidence="1">
    <location>
        <begin position="1"/>
        <end position="20"/>
    </location>
</feature>
<reference evidence="2 3" key="2">
    <citation type="journal article" date="2017" name="Nature">
        <title>The Apostasia genome and the evolution of orchids.</title>
        <authorList>
            <person name="Zhang G.Q."/>
            <person name="Liu K.W."/>
            <person name="Li Z."/>
            <person name="Lohaus R."/>
            <person name="Hsiao Y.Y."/>
            <person name="Niu S.C."/>
            <person name="Wang J.Y."/>
            <person name="Lin Y.C."/>
            <person name="Xu Q."/>
            <person name="Chen L.J."/>
            <person name="Yoshida K."/>
            <person name="Fujiwara S."/>
            <person name="Wang Z.W."/>
            <person name="Zhang Y.Q."/>
            <person name="Mitsuda N."/>
            <person name="Wang M."/>
            <person name="Liu G.H."/>
            <person name="Pecoraro L."/>
            <person name="Huang H.X."/>
            <person name="Xiao X.J."/>
            <person name="Lin M."/>
            <person name="Wu X.Y."/>
            <person name="Wu W.L."/>
            <person name="Chen Y.Y."/>
            <person name="Chang S.B."/>
            <person name="Sakamoto S."/>
            <person name="Ohme-Takagi M."/>
            <person name="Yagi M."/>
            <person name="Zeng S.J."/>
            <person name="Shen C.Y."/>
            <person name="Yeh C.M."/>
            <person name="Luo Y.B."/>
            <person name="Tsai W.C."/>
            <person name="Van de Peer Y."/>
            <person name="Liu Z.J."/>
        </authorList>
    </citation>
    <scope>NUCLEOTIDE SEQUENCE [LARGE SCALE GENOMIC DNA]</scope>
    <source>
        <tissue evidence="2">The whole plant</tissue>
    </source>
</reference>
<sequence>MAAATCAFLFLVIQASVSSASHGRPRNVVEVEGGPNDVVWVVQLSDLHFSVFHPERALDFKRLIGPALSMINPSLVLITGDLTGTVLSVVNDGSNRDGFVWIAARIDLKIEISDILLRI</sequence>
<dbReference type="SUPFAM" id="SSF56300">
    <property type="entry name" value="Metallo-dependent phosphatases"/>
    <property type="match status" value="1"/>
</dbReference>
<evidence type="ECO:0000256" key="1">
    <source>
        <dbReference type="SAM" id="SignalP"/>
    </source>
</evidence>
<dbReference type="PANTHER" id="PTHR14795">
    <property type="entry name" value="HELICASE RELATED"/>
    <property type="match status" value="1"/>
</dbReference>
<organism evidence="2 3">
    <name type="scientific">Dendrobium catenatum</name>
    <dbReference type="NCBI Taxonomy" id="906689"/>
    <lineage>
        <taxon>Eukaryota</taxon>
        <taxon>Viridiplantae</taxon>
        <taxon>Streptophyta</taxon>
        <taxon>Embryophyta</taxon>
        <taxon>Tracheophyta</taxon>
        <taxon>Spermatophyta</taxon>
        <taxon>Magnoliopsida</taxon>
        <taxon>Liliopsida</taxon>
        <taxon>Asparagales</taxon>
        <taxon>Orchidaceae</taxon>
        <taxon>Epidendroideae</taxon>
        <taxon>Malaxideae</taxon>
        <taxon>Dendrobiinae</taxon>
        <taxon>Dendrobium</taxon>
    </lineage>
</organism>
<dbReference type="Proteomes" id="UP000233837">
    <property type="component" value="Unassembled WGS sequence"/>
</dbReference>
<dbReference type="InterPro" id="IPR029052">
    <property type="entry name" value="Metallo-depent_PP-like"/>
</dbReference>
<accession>A0A2I0WPY8</accession>
<keyword evidence="3" id="KW-1185">Reference proteome</keyword>
<protein>
    <submittedName>
        <fullName evidence="2">Metallophosphoesterase</fullName>
    </submittedName>
</protein>
<feature type="chain" id="PRO_5014179427" evidence="1">
    <location>
        <begin position="21"/>
        <end position="119"/>
    </location>
</feature>
<evidence type="ECO:0000313" key="3">
    <source>
        <dbReference type="Proteomes" id="UP000233837"/>
    </source>
</evidence>
<dbReference type="AlphaFoldDB" id="A0A2I0WPY8"/>
<gene>
    <name evidence="2" type="ORF">MA16_Dca005550</name>
</gene>
<dbReference type="PANTHER" id="PTHR14795:SF0">
    <property type="entry name" value="TRANSMEMBRANE PROTEIN 62"/>
    <property type="match status" value="1"/>
</dbReference>
<name>A0A2I0WPY8_9ASPA</name>
<proteinExistence type="predicted"/>
<reference evidence="2 3" key="1">
    <citation type="journal article" date="2016" name="Sci. Rep.">
        <title>The Dendrobium catenatum Lindl. genome sequence provides insights into polysaccharide synthase, floral development and adaptive evolution.</title>
        <authorList>
            <person name="Zhang G.Q."/>
            <person name="Xu Q."/>
            <person name="Bian C."/>
            <person name="Tsai W.C."/>
            <person name="Yeh C.M."/>
            <person name="Liu K.W."/>
            <person name="Yoshida K."/>
            <person name="Zhang L.S."/>
            <person name="Chang S.B."/>
            <person name="Chen F."/>
            <person name="Shi Y."/>
            <person name="Su Y.Y."/>
            <person name="Zhang Y.Q."/>
            <person name="Chen L.J."/>
            <person name="Yin Y."/>
            <person name="Lin M."/>
            <person name="Huang H."/>
            <person name="Deng H."/>
            <person name="Wang Z.W."/>
            <person name="Zhu S.L."/>
            <person name="Zhao X."/>
            <person name="Deng C."/>
            <person name="Niu S.C."/>
            <person name="Huang J."/>
            <person name="Wang M."/>
            <person name="Liu G.H."/>
            <person name="Yang H.J."/>
            <person name="Xiao X.J."/>
            <person name="Hsiao Y.Y."/>
            <person name="Wu W.L."/>
            <person name="Chen Y.Y."/>
            <person name="Mitsuda N."/>
            <person name="Ohme-Takagi M."/>
            <person name="Luo Y.B."/>
            <person name="Van de Peer Y."/>
            <person name="Liu Z.J."/>
        </authorList>
    </citation>
    <scope>NUCLEOTIDE SEQUENCE [LARGE SCALE GENOMIC DNA]</scope>
    <source>
        <tissue evidence="2">The whole plant</tissue>
    </source>
</reference>
<keyword evidence="1" id="KW-0732">Signal</keyword>
<evidence type="ECO:0000313" key="2">
    <source>
        <dbReference type="EMBL" id="PKU77718.1"/>
    </source>
</evidence>